<sequence length="123" mass="13438">MMVANSSNLIITIRPADQSMCLAPKEISRSRFSQSSDLLYGPRKNIPMTGRNSPLLTITTSTYGQSQPYYLPSQSSSAQPTNVTSTMNHNPLIKTGISNGESKIQVNEEIESDDDMNVGLITI</sequence>
<proteinExistence type="evidence at transcript level"/>
<dbReference type="EMBL" id="AY814792">
    <property type="protein sequence ID" value="AAW26524.1"/>
    <property type="molecule type" value="mRNA"/>
</dbReference>
<evidence type="ECO:0000313" key="2">
    <source>
        <dbReference type="EMBL" id="AAW26524.1"/>
    </source>
</evidence>
<protein>
    <submittedName>
        <fullName evidence="2">SJCHGC08295 protein</fullName>
    </submittedName>
</protein>
<evidence type="ECO:0000256" key="1">
    <source>
        <dbReference type="SAM" id="MobiDB-lite"/>
    </source>
</evidence>
<name>Q5DCD2_SCHJA</name>
<accession>Q5DCD2</accession>
<organism evidence="2">
    <name type="scientific">Schistosoma japonicum</name>
    <name type="common">Blood fluke</name>
    <dbReference type="NCBI Taxonomy" id="6182"/>
    <lineage>
        <taxon>Eukaryota</taxon>
        <taxon>Metazoa</taxon>
        <taxon>Spiralia</taxon>
        <taxon>Lophotrochozoa</taxon>
        <taxon>Platyhelminthes</taxon>
        <taxon>Trematoda</taxon>
        <taxon>Digenea</taxon>
        <taxon>Strigeidida</taxon>
        <taxon>Schistosomatoidea</taxon>
        <taxon>Schistosomatidae</taxon>
        <taxon>Schistosoma</taxon>
    </lineage>
</organism>
<dbReference type="AlphaFoldDB" id="Q5DCD2"/>
<feature type="compositionally biased region" description="Low complexity" evidence="1">
    <location>
        <begin position="69"/>
        <end position="80"/>
    </location>
</feature>
<reference evidence="2" key="2">
    <citation type="journal article" date="2006" name="PLoS Pathog.">
        <title>New perspectives on host-parasite interplay by comparative transcriptomic and proteomic analyses of Schistosoma japonicum.</title>
        <authorList>
            <person name="Liu F."/>
            <person name="Lu J."/>
            <person name="Hu W."/>
            <person name="Wang S.Y."/>
            <person name="Cui S.J."/>
            <person name="Chi M."/>
            <person name="Yan Q."/>
            <person name="Wang X.R."/>
            <person name="Song H.D."/>
            <person name="Xu X.N."/>
            <person name="Wang J.J."/>
            <person name="Zhang X.L."/>
            <person name="Zhang X."/>
            <person name="Wang Z.Q."/>
            <person name="Xue C.L."/>
            <person name="Brindley P.J."/>
            <person name="McManus D.P."/>
            <person name="Yang P.Y."/>
            <person name="Feng Z."/>
            <person name="Chen Z."/>
            <person name="Han Z.G."/>
        </authorList>
    </citation>
    <scope>NUCLEOTIDE SEQUENCE</scope>
</reference>
<feature type="region of interest" description="Disordered" evidence="1">
    <location>
        <begin position="69"/>
        <end position="99"/>
    </location>
</feature>
<reference evidence="2" key="1">
    <citation type="submission" date="2004-11" db="EMBL/GenBank/DDBJ databases">
        <title>The full-length cDNA sequences of Schistosoma japonicum genes.</title>
        <authorList>
            <person name="Han Z."/>
        </authorList>
    </citation>
    <scope>NUCLEOTIDE SEQUENCE</scope>
</reference>